<dbReference type="SUPFAM" id="SSF48726">
    <property type="entry name" value="Immunoglobulin"/>
    <property type="match status" value="2"/>
</dbReference>
<dbReference type="GO" id="GO:0002764">
    <property type="term" value="P:immune response-regulating signaling pathway"/>
    <property type="evidence" value="ECO:0007669"/>
    <property type="project" value="TreeGrafter"/>
</dbReference>
<dbReference type="PROSITE" id="PS50835">
    <property type="entry name" value="IG_LIKE"/>
    <property type="match status" value="2"/>
</dbReference>
<dbReference type="FunFam" id="2.60.40.10:FF:000049">
    <property type="entry name" value="Leukocyte immunoglobulin-like receptor subfamily B member 1"/>
    <property type="match status" value="1"/>
</dbReference>
<evidence type="ECO:0000259" key="8">
    <source>
        <dbReference type="PROSITE" id="PS50835"/>
    </source>
</evidence>
<feature type="transmembrane region" description="Helical" evidence="6">
    <location>
        <begin position="230"/>
        <end position="250"/>
    </location>
</feature>
<evidence type="ECO:0000256" key="1">
    <source>
        <dbReference type="ARBA" id="ARBA00022729"/>
    </source>
</evidence>
<dbReference type="InterPro" id="IPR050412">
    <property type="entry name" value="Ig-like_Receptors_ImmuneReg"/>
</dbReference>
<dbReference type="FunFam" id="2.60.40.10:FF:000033">
    <property type="entry name" value="Killer cell immunoglobulin-like receptor"/>
    <property type="match status" value="1"/>
</dbReference>
<sequence length="348" mass="38107">MSCILISLLGLGLGLVQLTEVQSESLPKPSLSALPGPVVASGGELTLSCRRPPEPFDWLLTFSLLKSETQEPLQKDLVYSQANFSLKSLGVQDSGNYSCIYYEQSRPHVKSEPSDALEIWVTDTLPKPSLSAWPSPMVAPGGNVTLLCRGPRRGVRFALYKDGEEAPVGTSEWTQDGAEFPLTHVSINQSGRYRCCYLLVTDSPILALPSDSLELVIQEERNEGLLRRGILTTALSCASILFLLLFLTFVGHCHTQTVVSGGETSRRFPRCPYCSWFLCFSSKSGAPQEETEYAQVAKCRHSRAPLPEAEDPDGLTYIQLNPRALNEQQTAPGKTCPDPTTYATLALH</sequence>
<dbReference type="InterPro" id="IPR036179">
    <property type="entry name" value="Ig-like_dom_sf"/>
</dbReference>
<dbReference type="Pfam" id="PF13895">
    <property type="entry name" value="Ig_2"/>
    <property type="match status" value="1"/>
</dbReference>
<keyword evidence="6" id="KW-0812">Transmembrane</keyword>
<evidence type="ECO:0000313" key="10">
    <source>
        <dbReference type="RefSeq" id="XP_020859831.1"/>
    </source>
</evidence>
<keyword evidence="4" id="KW-0325">Glycoprotein</keyword>
<feature type="chain" id="PRO_5044648518" evidence="7">
    <location>
        <begin position="24"/>
        <end position="348"/>
    </location>
</feature>
<dbReference type="RefSeq" id="XP_020859836.1">
    <property type="nucleotide sequence ID" value="XM_021004177.1"/>
</dbReference>
<evidence type="ECO:0000256" key="5">
    <source>
        <dbReference type="ARBA" id="ARBA00023319"/>
    </source>
</evidence>
<evidence type="ECO:0000256" key="2">
    <source>
        <dbReference type="ARBA" id="ARBA00022737"/>
    </source>
</evidence>
<reference evidence="10 11" key="1">
    <citation type="submission" date="2025-04" db="UniProtKB">
        <authorList>
            <consortium name="RefSeq"/>
        </authorList>
    </citation>
    <scope>IDENTIFICATION</scope>
    <source>
        <tissue evidence="10 11">Spleen</tissue>
    </source>
</reference>
<dbReference type="KEGG" id="pcw:110220209"/>
<keyword evidence="6" id="KW-0472">Membrane</keyword>
<keyword evidence="9" id="KW-1185">Reference proteome</keyword>
<organism evidence="9 10">
    <name type="scientific">Phascolarctos cinereus</name>
    <name type="common">Koala</name>
    <dbReference type="NCBI Taxonomy" id="38626"/>
    <lineage>
        <taxon>Eukaryota</taxon>
        <taxon>Metazoa</taxon>
        <taxon>Chordata</taxon>
        <taxon>Craniata</taxon>
        <taxon>Vertebrata</taxon>
        <taxon>Euteleostomi</taxon>
        <taxon>Mammalia</taxon>
        <taxon>Metatheria</taxon>
        <taxon>Diprotodontia</taxon>
        <taxon>Phascolarctidae</taxon>
        <taxon>Phascolarctos</taxon>
    </lineage>
</organism>
<dbReference type="Gene3D" id="2.60.40.10">
    <property type="entry name" value="Immunoglobulins"/>
    <property type="match status" value="2"/>
</dbReference>
<feature type="signal peptide" evidence="7">
    <location>
        <begin position="1"/>
        <end position="23"/>
    </location>
</feature>
<keyword evidence="6" id="KW-1133">Transmembrane helix</keyword>
<dbReference type="SMART" id="SM00409">
    <property type="entry name" value="IG"/>
    <property type="match status" value="2"/>
</dbReference>
<keyword evidence="2" id="KW-0677">Repeat</keyword>
<dbReference type="SMART" id="SM00408">
    <property type="entry name" value="IGc2"/>
    <property type="match status" value="2"/>
</dbReference>
<name>A0A6P5LUS2_PHACI</name>
<keyword evidence="3" id="KW-1015">Disulfide bond</keyword>
<keyword evidence="1 7" id="KW-0732">Signal</keyword>
<evidence type="ECO:0000256" key="7">
    <source>
        <dbReference type="SAM" id="SignalP"/>
    </source>
</evidence>
<feature type="domain" description="Ig-like" evidence="8">
    <location>
        <begin position="126"/>
        <end position="195"/>
    </location>
</feature>
<evidence type="ECO:0000313" key="13">
    <source>
        <dbReference type="RefSeq" id="XP_020859836.1"/>
    </source>
</evidence>
<evidence type="ECO:0000313" key="12">
    <source>
        <dbReference type="RefSeq" id="XP_020859834.1"/>
    </source>
</evidence>
<dbReference type="AlphaFoldDB" id="A0A6P5LUS2"/>
<evidence type="ECO:0000313" key="9">
    <source>
        <dbReference type="Proteomes" id="UP000515140"/>
    </source>
</evidence>
<evidence type="ECO:0000256" key="3">
    <source>
        <dbReference type="ARBA" id="ARBA00023157"/>
    </source>
</evidence>
<dbReference type="RefSeq" id="XP_020859831.1">
    <property type="nucleotide sequence ID" value="XM_021004172.1"/>
</dbReference>
<proteinExistence type="predicted"/>
<dbReference type="PANTHER" id="PTHR11738">
    <property type="entry name" value="MHC CLASS I NK CELL RECEPTOR"/>
    <property type="match status" value="1"/>
</dbReference>
<evidence type="ECO:0000256" key="6">
    <source>
        <dbReference type="SAM" id="Phobius"/>
    </source>
</evidence>
<dbReference type="InterPro" id="IPR003598">
    <property type="entry name" value="Ig_sub2"/>
</dbReference>
<dbReference type="InterPro" id="IPR007110">
    <property type="entry name" value="Ig-like_dom"/>
</dbReference>
<keyword evidence="5" id="KW-0393">Immunoglobulin domain</keyword>
<evidence type="ECO:0000313" key="11">
    <source>
        <dbReference type="RefSeq" id="XP_020859833.1"/>
    </source>
</evidence>
<dbReference type="PANTHER" id="PTHR11738:SF157">
    <property type="entry name" value="T-CELL-INTERACTING, ACTIVATING RECEPTOR ON MYELOID CELLS PROTEIN 1"/>
    <property type="match status" value="1"/>
</dbReference>
<gene>
    <name evidence="10 11 12 13" type="primary">LOC110220209</name>
</gene>
<dbReference type="Proteomes" id="UP000515140">
    <property type="component" value="Unplaced"/>
</dbReference>
<feature type="domain" description="Ig-like" evidence="8">
    <location>
        <begin position="29"/>
        <end position="99"/>
    </location>
</feature>
<dbReference type="InterPro" id="IPR013783">
    <property type="entry name" value="Ig-like_fold"/>
</dbReference>
<dbReference type="InterPro" id="IPR003599">
    <property type="entry name" value="Ig_sub"/>
</dbReference>
<dbReference type="RefSeq" id="XP_020859834.1">
    <property type="nucleotide sequence ID" value="XM_021004175.1"/>
</dbReference>
<accession>A0A6P5LUS2</accession>
<dbReference type="GO" id="GO:0005886">
    <property type="term" value="C:plasma membrane"/>
    <property type="evidence" value="ECO:0007669"/>
    <property type="project" value="TreeGrafter"/>
</dbReference>
<protein>
    <submittedName>
        <fullName evidence="10 11">Leukocyte immunoglobulin-like receptor subfamily B member 3 isoform X1</fullName>
    </submittedName>
</protein>
<evidence type="ECO:0000256" key="4">
    <source>
        <dbReference type="ARBA" id="ARBA00023180"/>
    </source>
</evidence>
<dbReference type="RefSeq" id="XP_020859833.1">
    <property type="nucleotide sequence ID" value="XM_021004174.1"/>
</dbReference>
<dbReference type="GeneID" id="110220209"/>